<dbReference type="GO" id="GO:1990423">
    <property type="term" value="C:RZZ complex"/>
    <property type="evidence" value="ECO:0007669"/>
    <property type="project" value="TreeGrafter"/>
</dbReference>
<gene>
    <name evidence="3" type="ORF">LAESUDRAFT_651560</name>
</gene>
<dbReference type="STRING" id="1314785.A0A165EL48"/>
<dbReference type="PANTHER" id="PTHR12205">
    <property type="entry name" value="CENTROMERE/KINETOCHORE PROTEIN ZW10"/>
    <property type="match status" value="1"/>
</dbReference>
<dbReference type="GO" id="GO:0005737">
    <property type="term" value="C:cytoplasm"/>
    <property type="evidence" value="ECO:0007669"/>
    <property type="project" value="GOC"/>
</dbReference>
<sequence>MAFPIPAHLPRKKDAQDVSTQILTKVSETPLKSLNSQLASSWVAELDDAIAQTKSCIHERISNDLPAFNEQLSSAKSIQERLRSLTANVDTLSDGLSNPESGLIPRLVVTLSQHAQLAHESLDADIKSRAVSHLLRCKKDYSSLAELVYKGQLPDAVKTCVKLEAVFSESPDPLARSVIMGELQRSFRAMQARTEEQLSDAYSRGLTICSSELVIRPAVQVRQSETILSLSSVLSSLSNTALASHLSSLRRDIVSHYIEYLMKQPASVVVSDAAAMTGNSEHKLVVYPAPPETSDLSLRIDNLATALTFLTSNFLSNLPTPDRTSFALSLCRPTRDALLYRLLIPSLPSSLELLPGFLQVVDHACQFEEKFVCTMLGDSDGEQGIRIWAGAVSLHYERKRRMELLEAARVKIMAAEDESRTFYVDLQIATGNGHSVPAPASAPNPEPIEEESEAAWGFDDDKPTPNDALTSSQSQNAPTEEANGWDFDDDVEPERQDGQPEERSTESTDENAGGAWGWNDDDDASETLNGDDSFDNPWNDSLNEDSPLDKGANSKPASIPKPAKRLEKLSSKGKRAQAGAFSPSVQSPALVPPPPPTPMMPAVPQRAAPAVPSPPPQKESYMASGRVKDLLQHMQHILDEAAKLVSSGVFNKYPTSQSASGLMLVQAAPLTLDLYRAMYPVRFANALRGSPKRSMRFSNDCIYMGGEVEKIASAMGQSLSSVKASLKECSERLETLGSSWFEETLDRQCQGMNEILDEAGNFVETTDQERFDECENAVTRALQRVRQLAQQWKPVLNKSKYYDAVGLVLDAALSRILSDILALPDITEVESHRLSELCRILNATEGLFVEDPEQPSFIVAYVPSWLKYSYLSELLEASIADISYLFDEGALVDFEIEELVKLVQALFADTPLRANAIHKLLHGYPVPSQ</sequence>
<organism evidence="3 4">
    <name type="scientific">Laetiporus sulphureus 93-53</name>
    <dbReference type="NCBI Taxonomy" id="1314785"/>
    <lineage>
        <taxon>Eukaryota</taxon>
        <taxon>Fungi</taxon>
        <taxon>Dikarya</taxon>
        <taxon>Basidiomycota</taxon>
        <taxon>Agaricomycotina</taxon>
        <taxon>Agaricomycetes</taxon>
        <taxon>Polyporales</taxon>
        <taxon>Laetiporus</taxon>
    </lineage>
</organism>
<dbReference type="AlphaFoldDB" id="A0A165EL48"/>
<dbReference type="OrthoDB" id="534815at2759"/>
<dbReference type="Gene3D" id="1.10.357.150">
    <property type="match status" value="1"/>
</dbReference>
<dbReference type="Pfam" id="PF22766">
    <property type="entry name" value="ZW10_C2"/>
    <property type="match status" value="1"/>
</dbReference>
<evidence type="ECO:0000259" key="2">
    <source>
        <dbReference type="Pfam" id="PF22766"/>
    </source>
</evidence>
<dbReference type="EMBL" id="KV427620">
    <property type="protein sequence ID" value="KZT07285.1"/>
    <property type="molecule type" value="Genomic_DNA"/>
</dbReference>
<dbReference type="GO" id="GO:0007094">
    <property type="term" value="P:mitotic spindle assembly checkpoint signaling"/>
    <property type="evidence" value="ECO:0007669"/>
    <property type="project" value="TreeGrafter"/>
</dbReference>
<feature type="compositionally biased region" description="Pro residues" evidence="1">
    <location>
        <begin position="590"/>
        <end position="601"/>
    </location>
</feature>
<reference evidence="3 4" key="1">
    <citation type="journal article" date="2016" name="Mol. Biol. Evol.">
        <title>Comparative Genomics of Early-Diverging Mushroom-Forming Fungi Provides Insights into the Origins of Lignocellulose Decay Capabilities.</title>
        <authorList>
            <person name="Nagy L.G."/>
            <person name="Riley R."/>
            <person name="Tritt A."/>
            <person name="Adam C."/>
            <person name="Daum C."/>
            <person name="Floudas D."/>
            <person name="Sun H."/>
            <person name="Yadav J.S."/>
            <person name="Pangilinan J."/>
            <person name="Larsson K.H."/>
            <person name="Matsuura K."/>
            <person name="Barry K."/>
            <person name="Labutti K."/>
            <person name="Kuo R."/>
            <person name="Ohm R.A."/>
            <person name="Bhattacharya S.S."/>
            <person name="Shirouzu T."/>
            <person name="Yoshinaga Y."/>
            <person name="Martin F.M."/>
            <person name="Grigoriev I.V."/>
            <person name="Hibbett D.S."/>
        </authorList>
    </citation>
    <scope>NUCLEOTIDE SEQUENCE [LARGE SCALE GENOMIC DNA]</scope>
    <source>
        <strain evidence="3 4">93-53</strain>
    </source>
</reference>
<dbReference type="GeneID" id="63821338"/>
<dbReference type="Proteomes" id="UP000076871">
    <property type="component" value="Unassembled WGS sequence"/>
</dbReference>
<name>A0A165EL48_9APHY</name>
<proteinExistence type="predicted"/>
<feature type="compositionally biased region" description="Polar residues" evidence="1">
    <location>
        <begin position="467"/>
        <end position="478"/>
    </location>
</feature>
<feature type="compositionally biased region" description="Polar residues" evidence="1">
    <location>
        <begin position="526"/>
        <end position="541"/>
    </location>
</feature>
<dbReference type="InParanoid" id="A0A165EL48"/>
<dbReference type="InterPro" id="IPR055148">
    <property type="entry name" value="ZW10_C_2"/>
</dbReference>
<feature type="compositionally biased region" description="Basic and acidic residues" evidence="1">
    <location>
        <begin position="493"/>
        <end position="506"/>
    </location>
</feature>
<dbReference type="RefSeq" id="XP_040765025.1">
    <property type="nucleotide sequence ID" value="XM_040904308.1"/>
</dbReference>
<evidence type="ECO:0000313" key="3">
    <source>
        <dbReference type="EMBL" id="KZT07285.1"/>
    </source>
</evidence>
<keyword evidence="4" id="KW-1185">Reference proteome</keyword>
<protein>
    <recommendedName>
        <fullName evidence="2">ZW10 C-terminal helical domain-containing protein</fullName>
    </recommendedName>
</protein>
<dbReference type="PANTHER" id="PTHR12205:SF0">
    <property type="entry name" value="CENTROMERE_KINETOCHORE PROTEIN ZW10 HOMOLOG"/>
    <property type="match status" value="1"/>
</dbReference>
<accession>A0A165EL48</accession>
<dbReference type="InterPro" id="IPR046362">
    <property type="entry name" value="Zw10/DSL1_C_sf"/>
</dbReference>
<evidence type="ECO:0000256" key="1">
    <source>
        <dbReference type="SAM" id="MobiDB-lite"/>
    </source>
</evidence>
<feature type="region of interest" description="Disordered" evidence="1">
    <location>
        <begin position="434"/>
        <end position="621"/>
    </location>
</feature>
<dbReference type="GO" id="GO:0006888">
    <property type="term" value="P:endoplasmic reticulum to Golgi vesicle-mediated transport"/>
    <property type="evidence" value="ECO:0007669"/>
    <property type="project" value="TreeGrafter"/>
</dbReference>
<evidence type="ECO:0000313" key="4">
    <source>
        <dbReference type="Proteomes" id="UP000076871"/>
    </source>
</evidence>
<feature type="domain" description="ZW10 C-terminal helical" evidence="2">
    <location>
        <begin position="777"/>
        <end position="920"/>
    </location>
</feature>